<sequence>MSSGFGMSRRRRRGYSDEALDNVRLKNSRAGYLSRVTTLRRSIEPLFSDIRNVNEVAEKILEIDNAFHCFEKAHYDYIATISDDTEEWQREARYFTEQTRKKVDFDARVEKWIHNAKPPQGPITSNEVDEDKTRTNVPSSYSWVGQLKAEQALASLNSEHMSRREELLRLEEEIKLKLRVLEAEYEVLKAELQGKWSKGEGPALAELPDTFDQPYWSNGTRRKEPLASMPKSGDPELRASEQKPESRFNPNARESQSLPFPSSAAPAHNVLGDSMWSQQFMEKVAVTIKQGFALPQKELTVFNGDPLEYWSFITSFQNSIEANATSESEKLTYLLQYTSGTAKDTIKCCLVMDPSIGYQRARMLLEERFGQPFTIAYEHVIKLTHGPPLRATDRKGLLAFADQLKSCEHTLESIGYLDEVNSADNLRRIVMRLPFHLRTKFVEVADQIQQSGQRPNISHIAEFVKVKARAANNPVFGCLMDTERERTDNLRRRPKTRKPLFPNERGTAFNTRETELRESSSYSPNSEFPSTKYQKCPVCSAAHPLVRCHIFAEKPYEERLQVMRKAQLCHNCFKYGHIAVGCLAKKACDVQGCRRKHHPLLHPPSQPANRSTTGVSDQEVQLESGTALQTNSSSAKVGRVCLRIVPVRVRRNDLSKTVETYALLDTGSDVSLCDKNLATELGIQGQQKAFFLTTQERENSPRFGTEISLTVESLDGTDKIEVNRLWTVDRLNASSRSIPSELDTKQWPHLADLSLPSIEEREDRLIIGTNTPEAFWVLEERRGGKGEPYAIRTPLGWALIGPMTNVQDDLRHPTVNFVRSTEVMKDTQDLLMQQIERFWATETIGVETESKACMSLEDKKALRNMEQSVKLQDGHYKVALPWREFPPFLPYNRSFAERRLRMLKRRFLQDNELFKNYKGTMEKYLADGHARRVPPEELHVKNRPLWYLPHHHVLNKPGKTRVVFDCAAKYRGTSLNDQLLTGPDLTNSILGVLTRFREDRVALSADIEPRRVQISLVANWRFKSRSSRSSNGSPFIWRNIIAKLLWFCLEKNGREDNKEDFEEEVVKTVKRNFYVDDCLKSVKSVDCAIQIVLQLRNLLSKGGFRLTKWLSNNSKVLNFIPHEERAPSLLDLDLDKDKPPIQRALGLHWNMDADMFTFKVNLKEKPNTRRGILSLTSSLYDPLGLVAPIILPAKKLLQDLCKQKLGWDDPIHDDDKERWEKWKNQLSELPKITVSRCFRPIGFGELKLVELHSFADASQVAYGAVCYLRLVDVNGRMHCAFLVGRSRLAHVRPMTVPRLELCAAVLAVQLKQSIKEELDIPVTKATFWSDSTCVLQYIKNQSRRFHTFVANRLSIIHELSTPYQWRHVPSELSPADEVSRGITVRDMINNSKWLNGPMFLRKNEESWPSDLTNVQNQLSDDDPELKPDVQSHSQTLSHRPNEDFLSSLIQRHSSWEKLKRTVAWLLRFKSWFIARYSQRSKNPSVKMLSVDELQRDEREIVKHVQRIAFPEALRALQMISSLKYSRQVTTELKDLKMPAFMRKLHPLMDEFGILRGYEAKHPVVLPYQHHVTDLIISQHHQITGHLGQEYVLSSLRQHYWVIKGRSAVRRVLNKCFRCKKLEAPRGEQLMANLPKERLMSGEPPFTYVGVVYFGPLVVRQGRSNVKRYGCLFTCLVVRAVHIEVVHSLDTDSFINALRRFINTRGCPKTIYSDNGTNFHAGERELRESLNDWNQTSINQFLQQRKITWKFNPPAASHMGGVWERIIRSIRKILRALLGQQVISDEMLQTLMSEIQGILNSRPLTPVSSDPKDLDPLTPNHLLLFKASPNLPPGSFCKEDVYSKRRWKQVQYLTDVFWKRWLKEYLPTLLVREKWINPRRCLTSGDLVLICDETVPRGNWPLGKVIEAHHGKDRYVRSAKVRTSSTILTRPVTKLCFLEGERGPFSS</sequence>
<dbReference type="InterPro" id="IPR036397">
    <property type="entry name" value="RNaseH_sf"/>
</dbReference>
<dbReference type="InterPro" id="IPR012337">
    <property type="entry name" value="RNaseH-like_sf"/>
</dbReference>
<dbReference type="Gene3D" id="3.30.420.10">
    <property type="entry name" value="Ribonuclease H-like superfamily/Ribonuclease H"/>
    <property type="match status" value="1"/>
</dbReference>
<organism evidence="4 5">
    <name type="scientific">Acropora cervicornis</name>
    <name type="common">Staghorn coral</name>
    <dbReference type="NCBI Taxonomy" id="6130"/>
    <lineage>
        <taxon>Eukaryota</taxon>
        <taxon>Metazoa</taxon>
        <taxon>Cnidaria</taxon>
        <taxon>Anthozoa</taxon>
        <taxon>Hexacorallia</taxon>
        <taxon>Scleractinia</taxon>
        <taxon>Astrocoeniina</taxon>
        <taxon>Acroporidae</taxon>
        <taxon>Acropora</taxon>
    </lineage>
</organism>
<feature type="compositionally biased region" description="Basic and acidic residues" evidence="2">
    <location>
        <begin position="233"/>
        <end position="246"/>
    </location>
</feature>
<protein>
    <recommendedName>
        <fullName evidence="3">Integrase catalytic domain-containing protein</fullName>
    </recommendedName>
</protein>
<feature type="domain" description="Integrase catalytic" evidence="3">
    <location>
        <begin position="1640"/>
        <end position="1826"/>
    </location>
</feature>
<dbReference type="PANTHER" id="PTHR47331">
    <property type="entry name" value="PHD-TYPE DOMAIN-CONTAINING PROTEIN"/>
    <property type="match status" value="1"/>
</dbReference>
<dbReference type="SUPFAM" id="SSF53098">
    <property type="entry name" value="Ribonuclease H-like"/>
    <property type="match status" value="1"/>
</dbReference>
<feature type="region of interest" description="Disordered" evidence="2">
    <location>
        <begin position="599"/>
        <end position="629"/>
    </location>
</feature>
<feature type="compositionally biased region" description="Polar residues" evidence="2">
    <location>
        <begin position="248"/>
        <end position="260"/>
    </location>
</feature>
<evidence type="ECO:0000313" key="4">
    <source>
        <dbReference type="EMBL" id="KAK2552187.1"/>
    </source>
</evidence>
<dbReference type="InterPro" id="IPR001584">
    <property type="entry name" value="Integrase_cat-core"/>
</dbReference>
<feature type="region of interest" description="Disordered" evidence="2">
    <location>
        <begin position="1412"/>
        <end position="1437"/>
    </location>
</feature>
<evidence type="ECO:0000313" key="5">
    <source>
        <dbReference type="Proteomes" id="UP001249851"/>
    </source>
</evidence>
<proteinExistence type="predicted"/>
<feature type="coiled-coil region" evidence="1">
    <location>
        <begin position="153"/>
        <end position="191"/>
    </location>
</feature>
<dbReference type="Pfam" id="PF05380">
    <property type="entry name" value="Peptidase_A17"/>
    <property type="match status" value="1"/>
</dbReference>
<evidence type="ECO:0000259" key="3">
    <source>
        <dbReference type="PROSITE" id="PS50994"/>
    </source>
</evidence>
<dbReference type="Proteomes" id="UP001249851">
    <property type="component" value="Unassembled WGS sequence"/>
</dbReference>
<dbReference type="Gene3D" id="1.10.340.70">
    <property type="match status" value="1"/>
</dbReference>
<evidence type="ECO:0000256" key="1">
    <source>
        <dbReference type="SAM" id="Coils"/>
    </source>
</evidence>
<gene>
    <name evidence="4" type="ORF">P5673_026701</name>
</gene>
<dbReference type="Pfam" id="PF03564">
    <property type="entry name" value="DUF1759"/>
    <property type="match status" value="1"/>
</dbReference>
<comment type="caution">
    <text evidence="4">The sequence shown here is derived from an EMBL/GenBank/DDBJ whole genome shotgun (WGS) entry which is preliminary data.</text>
</comment>
<feature type="compositionally biased region" description="Polar residues" evidence="2">
    <location>
        <begin position="607"/>
        <end position="629"/>
    </location>
</feature>
<feature type="region of interest" description="Disordered" evidence="2">
    <location>
        <begin position="199"/>
        <end position="264"/>
    </location>
</feature>
<dbReference type="PROSITE" id="PS50994">
    <property type="entry name" value="INTEGRASE"/>
    <property type="match status" value="1"/>
</dbReference>
<reference evidence="4" key="1">
    <citation type="journal article" date="2023" name="G3 (Bethesda)">
        <title>Whole genome assembly and annotation of the endangered Caribbean coral Acropora cervicornis.</title>
        <authorList>
            <person name="Selwyn J.D."/>
            <person name="Vollmer S.V."/>
        </authorList>
    </citation>
    <scope>NUCLEOTIDE SEQUENCE</scope>
    <source>
        <strain evidence="4">K2</strain>
    </source>
</reference>
<evidence type="ECO:0000256" key="2">
    <source>
        <dbReference type="SAM" id="MobiDB-lite"/>
    </source>
</evidence>
<dbReference type="GO" id="GO:0003676">
    <property type="term" value="F:nucleic acid binding"/>
    <property type="evidence" value="ECO:0007669"/>
    <property type="project" value="InterPro"/>
</dbReference>
<feature type="region of interest" description="Disordered" evidence="2">
    <location>
        <begin position="488"/>
        <end position="508"/>
    </location>
</feature>
<dbReference type="InterPro" id="IPR040676">
    <property type="entry name" value="DUF5641"/>
</dbReference>
<feature type="region of interest" description="Disordered" evidence="2">
    <location>
        <begin position="116"/>
        <end position="137"/>
    </location>
</feature>
<dbReference type="PANTHER" id="PTHR47331:SF1">
    <property type="entry name" value="GAG-LIKE PROTEIN"/>
    <property type="match status" value="1"/>
</dbReference>
<keyword evidence="5" id="KW-1185">Reference proteome</keyword>
<dbReference type="EMBL" id="JARQWQ010000089">
    <property type="protein sequence ID" value="KAK2552187.1"/>
    <property type="molecule type" value="Genomic_DNA"/>
</dbReference>
<dbReference type="Pfam" id="PF18701">
    <property type="entry name" value="DUF5641"/>
    <property type="match status" value="1"/>
</dbReference>
<keyword evidence="1" id="KW-0175">Coiled coil</keyword>
<dbReference type="InterPro" id="IPR041588">
    <property type="entry name" value="Integrase_H2C2"/>
</dbReference>
<reference evidence="4" key="2">
    <citation type="journal article" date="2023" name="Science">
        <title>Genomic signatures of disease resistance in endangered staghorn corals.</title>
        <authorList>
            <person name="Vollmer S.V."/>
            <person name="Selwyn J.D."/>
            <person name="Despard B.A."/>
            <person name="Roesel C.L."/>
        </authorList>
    </citation>
    <scope>NUCLEOTIDE SEQUENCE</scope>
    <source>
        <strain evidence="4">K2</strain>
    </source>
</reference>
<accession>A0AAD9PZT2</accession>
<dbReference type="Pfam" id="PF17921">
    <property type="entry name" value="Integrase_H2C2"/>
    <property type="match status" value="1"/>
</dbReference>
<name>A0AAD9PZT2_ACRCE</name>
<dbReference type="InterPro" id="IPR005312">
    <property type="entry name" value="DUF1759"/>
</dbReference>
<dbReference type="GO" id="GO:0015074">
    <property type="term" value="P:DNA integration"/>
    <property type="evidence" value="ECO:0007669"/>
    <property type="project" value="InterPro"/>
</dbReference>
<dbReference type="InterPro" id="IPR008042">
    <property type="entry name" value="Retrotrans_Pao"/>
</dbReference>